<accession>A0A5B8VD46</accession>
<name>A0A5B8VD46_9BACT</name>
<dbReference type="SMART" id="SM00028">
    <property type="entry name" value="TPR"/>
    <property type="match status" value="3"/>
</dbReference>
<dbReference type="EMBL" id="CP042435">
    <property type="protein sequence ID" value="QEC69457.1"/>
    <property type="molecule type" value="Genomic_DNA"/>
</dbReference>
<dbReference type="Pfam" id="PF00515">
    <property type="entry name" value="TPR_1"/>
    <property type="match status" value="1"/>
</dbReference>
<dbReference type="PANTHER" id="PTHR44858:SF1">
    <property type="entry name" value="UDP-N-ACETYLGLUCOSAMINE--PEPTIDE N-ACETYLGLUCOSAMINYLTRANSFERASE SPINDLY-RELATED"/>
    <property type="match status" value="1"/>
</dbReference>
<dbReference type="InterPro" id="IPR019734">
    <property type="entry name" value="TPR_rpt"/>
</dbReference>
<keyword evidence="2 3" id="KW-0802">TPR repeat</keyword>
<dbReference type="Gene3D" id="1.25.40.10">
    <property type="entry name" value="Tetratricopeptide repeat domain"/>
    <property type="match status" value="1"/>
</dbReference>
<dbReference type="InterPro" id="IPR050498">
    <property type="entry name" value="Ycf3"/>
</dbReference>
<evidence type="ECO:0000256" key="2">
    <source>
        <dbReference type="ARBA" id="ARBA00022803"/>
    </source>
</evidence>
<dbReference type="SUPFAM" id="SSF48452">
    <property type="entry name" value="TPR-like"/>
    <property type="match status" value="1"/>
</dbReference>
<dbReference type="InterPro" id="IPR011990">
    <property type="entry name" value="TPR-like_helical_dom_sf"/>
</dbReference>
<dbReference type="PROSITE" id="PS50005">
    <property type="entry name" value="TPR"/>
    <property type="match status" value="1"/>
</dbReference>
<proteinExistence type="predicted"/>
<organism evidence="4 5">
    <name type="scientific">Panacibacter ginsenosidivorans</name>
    <dbReference type="NCBI Taxonomy" id="1813871"/>
    <lineage>
        <taxon>Bacteria</taxon>
        <taxon>Pseudomonadati</taxon>
        <taxon>Bacteroidota</taxon>
        <taxon>Chitinophagia</taxon>
        <taxon>Chitinophagales</taxon>
        <taxon>Chitinophagaceae</taxon>
        <taxon>Panacibacter</taxon>
    </lineage>
</organism>
<feature type="repeat" description="TPR" evidence="3">
    <location>
        <begin position="91"/>
        <end position="124"/>
    </location>
</feature>
<dbReference type="Pfam" id="PF13174">
    <property type="entry name" value="TPR_6"/>
    <property type="match status" value="1"/>
</dbReference>
<evidence type="ECO:0000256" key="3">
    <source>
        <dbReference type="PROSITE-ProRule" id="PRU00339"/>
    </source>
</evidence>
<gene>
    <name evidence="4" type="ORF">FRZ67_19920</name>
</gene>
<dbReference type="AlphaFoldDB" id="A0A5B8VD46"/>
<dbReference type="Proteomes" id="UP000321533">
    <property type="component" value="Chromosome"/>
</dbReference>
<evidence type="ECO:0000313" key="5">
    <source>
        <dbReference type="Proteomes" id="UP000321533"/>
    </source>
</evidence>
<dbReference type="PANTHER" id="PTHR44858">
    <property type="entry name" value="TETRATRICOPEPTIDE REPEAT PROTEIN 6"/>
    <property type="match status" value="1"/>
</dbReference>
<sequence length="226" mass="26612">MFFINIFQGVISTNVFHGIACCVTHLYVWKYNDLILNNKLIIKFIFLSLLFSSCKANEDLLEEAYQLSKEKKYNDAIKIYNEVILDNNKIQLAYYNRGFCYFSLKNYSQALRDFNRVISLQTHGDAIITYNDKLPYSREEDRTQVDYFDALYQRAQVKFYMDSIKSSFADFQILIDNNYVMKSNCILWQGTLYIKSGNKSKACDYFQKAKELGDEEANEMIDTYCK</sequence>
<evidence type="ECO:0000256" key="1">
    <source>
        <dbReference type="ARBA" id="ARBA00022737"/>
    </source>
</evidence>
<evidence type="ECO:0000313" key="4">
    <source>
        <dbReference type="EMBL" id="QEC69457.1"/>
    </source>
</evidence>
<keyword evidence="1" id="KW-0677">Repeat</keyword>
<protein>
    <submittedName>
        <fullName evidence="4">Tetratricopeptide repeat protein</fullName>
    </submittedName>
</protein>
<reference evidence="4 5" key="1">
    <citation type="journal article" date="2016" name="Int. J. Syst. Evol. Microbiol.">
        <title>Panacibacter ginsenosidivorans gen. nov., sp. nov., with ginsenoside converting activity isolated from soil of a ginseng field.</title>
        <authorList>
            <person name="Siddiqi M.Z."/>
            <person name="Muhammad Shafi S."/>
            <person name="Choi K.D."/>
            <person name="Im W.T."/>
        </authorList>
    </citation>
    <scope>NUCLEOTIDE SEQUENCE [LARGE SCALE GENOMIC DNA]</scope>
    <source>
        <strain evidence="4 5">Gsoil1550</strain>
    </source>
</reference>
<dbReference type="KEGG" id="pgin:FRZ67_19920"/>
<keyword evidence="5" id="KW-1185">Reference proteome</keyword>